<protein>
    <recommendedName>
        <fullName evidence="1">ThuA-like domain-containing protein</fullName>
    </recommendedName>
</protein>
<dbReference type="InterPro" id="IPR029062">
    <property type="entry name" value="Class_I_gatase-like"/>
</dbReference>
<dbReference type="EMBL" id="MQWA01000001">
    <property type="protein sequence ID" value="PQJ30276.1"/>
    <property type="molecule type" value="Genomic_DNA"/>
</dbReference>
<dbReference type="AlphaFoldDB" id="A0A2S7U5I4"/>
<reference evidence="2 3" key="1">
    <citation type="submission" date="2016-12" db="EMBL/GenBank/DDBJ databases">
        <title>Study of bacterial adaptation to deep sea.</title>
        <authorList>
            <person name="Song J."/>
            <person name="Yoshizawa S."/>
            <person name="Kogure K."/>
        </authorList>
    </citation>
    <scope>NUCLEOTIDE SEQUENCE [LARGE SCALE GENOMIC DNA]</scope>
    <source>
        <strain evidence="2 3">SAORIC-165</strain>
    </source>
</reference>
<accession>A0A2S7U5I4</accession>
<evidence type="ECO:0000313" key="2">
    <source>
        <dbReference type="EMBL" id="PQJ30276.1"/>
    </source>
</evidence>
<dbReference type="SUPFAM" id="SSF52317">
    <property type="entry name" value="Class I glutamine amidotransferase-like"/>
    <property type="match status" value="1"/>
</dbReference>
<keyword evidence="3" id="KW-1185">Reference proteome</keyword>
<dbReference type="Gene3D" id="3.40.50.880">
    <property type="match status" value="1"/>
</dbReference>
<comment type="caution">
    <text evidence="2">The sequence shown here is derived from an EMBL/GenBank/DDBJ whole genome shotgun (WGS) entry which is preliminary data.</text>
</comment>
<proteinExistence type="predicted"/>
<sequence length="336" mass="37332">MFIQPASAQDHKHPVPESPKWLTYKGGEGPGKGKHIVLITAEQEYRSEQSMPMMAGILAKHHGFDCTVLFGTNPDGLVDPTMPVFPKKGQEGAFQKHNILGLEHLEKADLLIFVTRLLTLPDEQQKQIVQYFDSGKPIIGLRTANHGFRAPLPYQMDGKQVNIGHILGGSFMKHHGNWHQDSTRGDLVENIKSHPILTGVKDVWGPSDVYRTFKEGESLPEGCTALVYGQPLIGRKQGGETNPKKEPLPVVWFKNWKTSGGQSARILHSTMGSGKDLENPGLRRLIVNGAYWGMGMEKQITATRSVDYTGEYKPLVSGFQYEKLGVIPQKPSAYRK</sequence>
<feature type="domain" description="ThuA-like" evidence="1">
    <location>
        <begin position="100"/>
        <end position="292"/>
    </location>
</feature>
<dbReference type="Proteomes" id="UP000239907">
    <property type="component" value="Unassembled WGS sequence"/>
</dbReference>
<gene>
    <name evidence="2" type="ORF">BSZ32_06220</name>
</gene>
<name>A0A2S7U5I4_9BACT</name>
<evidence type="ECO:0000313" key="3">
    <source>
        <dbReference type="Proteomes" id="UP000239907"/>
    </source>
</evidence>
<organism evidence="2 3">
    <name type="scientific">Rubritalea profundi</name>
    <dbReference type="NCBI Taxonomy" id="1658618"/>
    <lineage>
        <taxon>Bacteria</taxon>
        <taxon>Pseudomonadati</taxon>
        <taxon>Verrucomicrobiota</taxon>
        <taxon>Verrucomicrobiia</taxon>
        <taxon>Verrucomicrobiales</taxon>
        <taxon>Rubritaleaceae</taxon>
        <taxon>Rubritalea</taxon>
    </lineage>
</organism>
<dbReference type="Pfam" id="PF06283">
    <property type="entry name" value="ThuA"/>
    <property type="match status" value="1"/>
</dbReference>
<evidence type="ECO:0000259" key="1">
    <source>
        <dbReference type="Pfam" id="PF06283"/>
    </source>
</evidence>
<dbReference type="InterPro" id="IPR029010">
    <property type="entry name" value="ThuA-like"/>
</dbReference>